<accession>A0A840AXI9</accession>
<name>A0A840AXI9_9HYPH</name>
<evidence type="ECO:0000313" key="3">
    <source>
        <dbReference type="Proteomes" id="UP000553963"/>
    </source>
</evidence>
<keyword evidence="3" id="KW-1185">Reference proteome</keyword>
<proteinExistence type="predicted"/>
<dbReference type="EMBL" id="JACIDS010000010">
    <property type="protein sequence ID" value="MBB3933868.1"/>
    <property type="molecule type" value="Genomic_DNA"/>
</dbReference>
<dbReference type="RefSeq" id="WP_183401527.1">
    <property type="nucleotide sequence ID" value="NZ_JACIDS010000010.1"/>
</dbReference>
<protein>
    <submittedName>
        <fullName evidence="2">Ferredoxin</fullName>
    </submittedName>
</protein>
<evidence type="ECO:0000259" key="1">
    <source>
        <dbReference type="Pfam" id="PF00111"/>
    </source>
</evidence>
<dbReference type="AlphaFoldDB" id="A0A840AXI9"/>
<dbReference type="Gene3D" id="3.10.20.30">
    <property type="match status" value="1"/>
</dbReference>
<comment type="caution">
    <text evidence="2">The sequence shown here is derived from an EMBL/GenBank/DDBJ whole genome shotgun (WGS) entry which is preliminary data.</text>
</comment>
<evidence type="ECO:0000313" key="2">
    <source>
        <dbReference type="EMBL" id="MBB3933868.1"/>
    </source>
</evidence>
<dbReference type="InterPro" id="IPR006058">
    <property type="entry name" value="2Fe2S_fd_BS"/>
</dbReference>
<dbReference type="InterPro" id="IPR012675">
    <property type="entry name" value="Beta-grasp_dom_sf"/>
</dbReference>
<dbReference type="GO" id="GO:0051537">
    <property type="term" value="F:2 iron, 2 sulfur cluster binding"/>
    <property type="evidence" value="ECO:0007669"/>
    <property type="project" value="InterPro"/>
</dbReference>
<feature type="domain" description="2Fe-2S ferredoxin-type" evidence="1">
    <location>
        <begin position="7"/>
        <end position="85"/>
    </location>
</feature>
<dbReference type="Proteomes" id="UP000553963">
    <property type="component" value="Unassembled WGS sequence"/>
</dbReference>
<dbReference type="CDD" id="cd00207">
    <property type="entry name" value="fer2"/>
    <property type="match status" value="1"/>
</dbReference>
<reference evidence="2 3" key="1">
    <citation type="submission" date="2020-08" db="EMBL/GenBank/DDBJ databases">
        <title>Genomic Encyclopedia of Type Strains, Phase IV (KMG-IV): sequencing the most valuable type-strain genomes for metagenomic binning, comparative biology and taxonomic classification.</title>
        <authorList>
            <person name="Goeker M."/>
        </authorList>
    </citation>
    <scope>NUCLEOTIDE SEQUENCE [LARGE SCALE GENOMIC DNA]</scope>
    <source>
        <strain evidence="2 3">DSM 25966</strain>
    </source>
</reference>
<dbReference type="SUPFAM" id="SSF54292">
    <property type="entry name" value="2Fe-2S ferredoxin-like"/>
    <property type="match status" value="1"/>
</dbReference>
<gene>
    <name evidence="2" type="ORF">GGR25_004948</name>
</gene>
<dbReference type="PROSITE" id="PS00197">
    <property type="entry name" value="2FE2S_FER_1"/>
    <property type="match status" value="1"/>
</dbReference>
<dbReference type="InterPro" id="IPR036010">
    <property type="entry name" value="2Fe-2S_ferredoxin-like_sf"/>
</dbReference>
<dbReference type="Pfam" id="PF00111">
    <property type="entry name" value="Fer2"/>
    <property type="match status" value="1"/>
</dbReference>
<sequence length="96" mass="10856">MPIVVIHKNGEAHRGEVKDDTNLVVRAGIKQFPFPYLAYKCGMGKCATCASRIIGGAEHLPPPNWKEKKQLGDRLDEGYRLVCQLWIKHDIELVQD</sequence>
<organism evidence="2 3">
    <name type="scientific">Kaistia hirudinis</name>
    <dbReference type="NCBI Taxonomy" id="1293440"/>
    <lineage>
        <taxon>Bacteria</taxon>
        <taxon>Pseudomonadati</taxon>
        <taxon>Pseudomonadota</taxon>
        <taxon>Alphaproteobacteria</taxon>
        <taxon>Hyphomicrobiales</taxon>
        <taxon>Kaistiaceae</taxon>
        <taxon>Kaistia</taxon>
    </lineage>
</organism>
<dbReference type="InterPro" id="IPR001041">
    <property type="entry name" value="2Fe-2S_ferredoxin-type"/>
</dbReference>